<comment type="caution">
    <text evidence="1">The sequence shown here is derived from an EMBL/GenBank/DDBJ whole genome shotgun (WGS) entry which is preliminary data.</text>
</comment>
<dbReference type="Pfam" id="PF13578">
    <property type="entry name" value="Methyltransf_24"/>
    <property type="match status" value="1"/>
</dbReference>
<evidence type="ECO:0008006" key="2">
    <source>
        <dbReference type="Google" id="ProtNLM"/>
    </source>
</evidence>
<dbReference type="SUPFAM" id="SSF53335">
    <property type="entry name" value="S-adenosyl-L-methionine-dependent methyltransferases"/>
    <property type="match status" value="1"/>
</dbReference>
<dbReference type="Gene3D" id="3.40.50.150">
    <property type="entry name" value="Vaccinia Virus protein VP39"/>
    <property type="match status" value="1"/>
</dbReference>
<organism evidence="1">
    <name type="scientific">marine sediment metagenome</name>
    <dbReference type="NCBI Taxonomy" id="412755"/>
    <lineage>
        <taxon>unclassified sequences</taxon>
        <taxon>metagenomes</taxon>
        <taxon>ecological metagenomes</taxon>
    </lineage>
</organism>
<dbReference type="EMBL" id="LAZR01004550">
    <property type="protein sequence ID" value="KKN07601.1"/>
    <property type="molecule type" value="Genomic_DNA"/>
</dbReference>
<dbReference type="InterPro" id="IPR029063">
    <property type="entry name" value="SAM-dependent_MTases_sf"/>
</dbReference>
<sequence length="233" mass="27274">MSNILKRSYIFIQKLVNLIGFNIIISGRNANLIADSLPQVRLQQKNIKNLKVVLNREDLLKLLPKNSIFAELGVDKGDFSAKIISFTQPKKLYLIDIWETERYDKNKMNFVKKRFQKEIDARRVYIIRGRSEKVLKKFEDGYFDCVYIDTSHSYKQTVKELELCRVKVKDGGLITGHDYWRGNIIKAQVHGVIQAVNEFCIKYDWEFVYLTHENSRALSFAIKKLKFSPNNTT</sequence>
<accession>A0A0F9Q2U6</accession>
<name>A0A0F9Q2U6_9ZZZZ</name>
<protein>
    <recommendedName>
        <fullName evidence="2">Methyltransferase domain-containing protein</fullName>
    </recommendedName>
</protein>
<evidence type="ECO:0000313" key="1">
    <source>
        <dbReference type="EMBL" id="KKN07601.1"/>
    </source>
</evidence>
<dbReference type="AlphaFoldDB" id="A0A0F9Q2U6"/>
<gene>
    <name evidence="1" type="ORF">LCGC14_1065230</name>
</gene>
<proteinExistence type="predicted"/>
<reference evidence="1" key="1">
    <citation type="journal article" date="2015" name="Nature">
        <title>Complex archaea that bridge the gap between prokaryotes and eukaryotes.</title>
        <authorList>
            <person name="Spang A."/>
            <person name="Saw J.H."/>
            <person name="Jorgensen S.L."/>
            <person name="Zaremba-Niedzwiedzka K."/>
            <person name="Martijn J."/>
            <person name="Lind A.E."/>
            <person name="van Eijk R."/>
            <person name="Schleper C."/>
            <person name="Guy L."/>
            <person name="Ettema T.J."/>
        </authorList>
    </citation>
    <scope>NUCLEOTIDE SEQUENCE</scope>
</reference>